<dbReference type="GO" id="GO:0016301">
    <property type="term" value="F:kinase activity"/>
    <property type="evidence" value="ECO:0007669"/>
    <property type="project" value="UniProtKB-KW"/>
</dbReference>
<dbReference type="EMBL" id="FMIA01000002">
    <property type="protein sequence ID" value="SCL59335.1"/>
    <property type="molecule type" value="Genomic_DNA"/>
</dbReference>
<evidence type="ECO:0000313" key="2">
    <source>
        <dbReference type="Proteomes" id="UP000198937"/>
    </source>
</evidence>
<dbReference type="STRING" id="683228.GA0070617_4075"/>
<evidence type="ECO:0000313" key="1">
    <source>
        <dbReference type="EMBL" id="SCL59335.1"/>
    </source>
</evidence>
<organism evidence="1 2">
    <name type="scientific">Micromonospora yangpuensis</name>
    <dbReference type="NCBI Taxonomy" id="683228"/>
    <lineage>
        <taxon>Bacteria</taxon>
        <taxon>Bacillati</taxon>
        <taxon>Actinomycetota</taxon>
        <taxon>Actinomycetes</taxon>
        <taxon>Micromonosporales</taxon>
        <taxon>Micromonosporaceae</taxon>
        <taxon>Micromonospora</taxon>
    </lineage>
</organism>
<dbReference type="AlphaFoldDB" id="A0A1C6UZ37"/>
<proteinExistence type="predicted"/>
<keyword evidence="2" id="KW-1185">Reference proteome</keyword>
<sequence>MTPEQLADRTARAVDAAVRAGRTLGLTVTEPRVLHDVFSVVVHLAPAPVVARVLTVLPHYADLAGQARRQRAELDLARWLADRGTPVIPPSPLVPAEPVQCDGLSMTFWQFVAEDADREPDYVANAGRVPELHAAMRDYPGELSYLSAAEPRFIDDGLVRLADHPDLIDPADLDRARREWQILGPVVRDRATFARTFPGIELQPVHGDCPAVNIFPGVDGDRYADFEMVTLGPVEWDLAGVGPDGAAAYDREAQRRGMRRLDRDVLRFVDAVGMLRFVAALALAPQLPLLAEAARTLPEQWRPMPFAGGLTG</sequence>
<protein>
    <submittedName>
        <fullName evidence="1">Ser/Thr protein kinase RdoA involved in Cpx stress response, MazF antagonist</fullName>
    </submittedName>
</protein>
<dbReference type="Proteomes" id="UP000198937">
    <property type="component" value="Unassembled WGS sequence"/>
</dbReference>
<dbReference type="SUPFAM" id="SSF56112">
    <property type="entry name" value="Protein kinase-like (PK-like)"/>
    <property type="match status" value="1"/>
</dbReference>
<name>A0A1C6UZ37_9ACTN</name>
<reference evidence="1 2" key="1">
    <citation type="submission" date="2016-06" db="EMBL/GenBank/DDBJ databases">
        <authorList>
            <person name="Kjaerup R.B."/>
            <person name="Dalgaard T.S."/>
            <person name="Juul-Madsen H.R."/>
        </authorList>
    </citation>
    <scope>NUCLEOTIDE SEQUENCE [LARGE SCALE GENOMIC DNA]</scope>
    <source>
        <strain evidence="1 2">DSM 45577</strain>
    </source>
</reference>
<gene>
    <name evidence="1" type="ORF">GA0070617_4075</name>
</gene>
<dbReference type="InterPro" id="IPR011009">
    <property type="entry name" value="Kinase-like_dom_sf"/>
</dbReference>
<keyword evidence="1" id="KW-0418">Kinase</keyword>
<keyword evidence="1" id="KW-0808">Transferase</keyword>
<accession>A0A1C6UZ37</accession>